<dbReference type="EMBL" id="CADCST010000071">
    <property type="protein sequence ID" value="CAA9196899.1"/>
    <property type="molecule type" value="Genomic_DNA"/>
</dbReference>
<dbReference type="SUPFAM" id="SSF48452">
    <property type="entry name" value="TPR-like"/>
    <property type="match status" value="1"/>
</dbReference>
<reference evidence="2 4" key="1">
    <citation type="submission" date="2020-02" db="EMBL/GenBank/DDBJ databases">
        <authorList>
            <person name="Criscuolo A."/>
        </authorList>
    </citation>
    <scope>NUCLEOTIDE SEQUENCE [LARGE SCALE GENOMIC DNA]</scope>
    <source>
        <strain evidence="2">CECT7796</strain>
    </source>
</reference>
<evidence type="ECO:0000313" key="2">
    <source>
        <dbReference type="EMBL" id="CAA9196899.1"/>
    </source>
</evidence>
<sequence length="241" mass="28588">MDEERYIVFDQYLQEEMTAEERDSFEKQLSEDHELASEFETFKEVQSQLRNKFEHEEEREAFAANLTKVSEKHFNANKPKVVRMRPWYFAAAASIIILFGLFFFDYNQTPEFEDFNHPETASFVERGDTDETLKQAEKAFNEGKYVLAIPFFEELLTENKTAEMQYFYGISLLEEDHYKQAEAIFNELKSGTSAYKEKAKWYLALSKLKQKDYNGCREILQTISQDYENYDDVQELLDDLD</sequence>
<keyword evidence="1" id="KW-1133">Transmembrane helix</keyword>
<evidence type="ECO:0000313" key="5">
    <source>
        <dbReference type="Proteomes" id="UP001152749"/>
    </source>
</evidence>
<dbReference type="AlphaFoldDB" id="A0A9W4THS8"/>
<organism evidence="3 5">
    <name type="scientific">Flavobacterium collinsii</name>
    <dbReference type="NCBI Taxonomy" id="1114861"/>
    <lineage>
        <taxon>Bacteria</taxon>
        <taxon>Pseudomonadati</taxon>
        <taxon>Bacteroidota</taxon>
        <taxon>Flavobacteriia</taxon>
        <taxon>Flavobacteriales</taxon>
        <taxon>Flavobacteriaceae</taxon>
        <taxon>Flavobacterium</taxon>
    </lineage>
</organism>
<evidence type="ECO:0000313" key="4">
    <source>
        <dbReference type="Proteomes" id="UP000474567"/>
    </source>
</evidence>
<dbReference type="Gene3D" id="1.25.40.10">
    <property type="entry name" value="Tetratricopeptide repeat domain"/>
    <property type="match status" value="1"/>
</dbReference>
<dbReference type="Proteomes" id="UP000474567">
    <property type="component" value="Unassembled WGS sequence"/>
</dbReference>
<keyword evidence="1" id="KW-0472">Membrane</keyword>
<reference evidence="3" key="2">
    <citation type="submission" date="2022-09" db="EMBL/GenBank/DDBJ databases">
        <authorList>
            <person name="Duchaud E."/>
        </authorList>
    </citation>
    <scope>NUCLEOTIDE SEQUENCE</scope>
    <source>
        <strain evidence="3">TRV642</strain>
    </source>
</reference>
<feature type="transmembrane region" description="Helical" evidence="1">
    <location>
        <begin position="87"/>
        <end position="104"/>
    </location>
</feature>
<dbReference type="RefSeq" id="WP_173965320.1">
    <property type="nucleotide sequence ID" value="NZ_CADCST010000071.1"/>
</dbReference>
<evidence type="ECO:0000313" key="3">
    <source>
        <dbReference type="EMBL" id="CAI2766252.1"/>
    </source>
</evidence>
<evidence type="ECO:0000256" key="1">
    <source>
        <dbReference type="SAM" id="Phobius"/>
    </source>
</evidence>
<keyword evidence="4" id="KW-1185">Reference proteome</keyword>
<dbReference type="KEGG" id="fcs:TRV642_1249"/>
<keyword evidence="1" id="KW-0812">Transmembrane</keyword>
<gene>
    <name evidence="2" type="ORF">FLACOL7796_01388</name>
    <name evidence="3" type="ORF">TRV642_1249</name>
</gene>
<name>A0A9W4THS8_9FLAO</name>
<dbReference type="Proteomes" id="UP001152749">
    <property type="component" value="Chromosome"/>
</dbReference>
<dbReference type="EMBL" id="OX336425">
    <property type="protein sequence ID" value="CAI2766252.1"/>
    <property type="molecule type" value="Genomic_DNA"/>
</dbReference>
<evidence type="ECO:0008006" key="6">
    <source>
        <dbReference type="Google" id="ProtNLM"/>
    </source>
</evidence>
<dbReference type="InterPro" id="IPR011990">
    <property type="entry name" value="TPR-like_helical_dom_sf"/>
</dbReference>
<accession>A0A9W4THS8</accession>
<proteinExistence type="predicted"/>
<protein>
    <recommendedName>
        <fullName evidence="6">Tetratricopeptide repeat protein</fullName>
    </recommendedName>
</protein>